<dbReference type="PANTHER" id="PTHR35317:SF11">
    <property type="entry name" value="CCHC-TYPE DOMAIN-CONTAINING PROTEIN"/>
    <property type="match status" value="1"/>
</dbReference>
<dbReference type="GeneID" id="111297556"/>
<organism evidence="3 4">
    <name type="scientific">Durio zibethinus</name>
    <name type="common">Durian</name>
    <dbReference type="NCBI Taxonomy" id="66656"/>
    <lineage>
        <taxon>Eukaryota</taxon>
        <taxon>Viridiplantae</taxon>
        <taxon>Streptophyta</taxon>
        <taxon>Embryophyta</taxon>
        <taxon>Tracheophyta</taxon>
        <taxon>Spermatophyta</taxon>
        <taxon>Magnoliopsida</taxon>
        <taxon>eudicotyledons</taxon>
        <taxon>Gunneridae</taxon>
        <taxon>Pentapetalae</taxon>
        <taxon>rosids</taxon>
        <taxon>malvids</taxon>
        <taxon>Malvales</taxon>
        <taxon>Malvaceae</taxon>
        <taxon>Helicteroideae</taxon>
        <taxon>Durio</taxon>
    </lineage>
</organism>
<feature type="domain" description="Retrovirus-related Pol polyprotein from transposon TNT 1-94-like beta-barrel" evidence="2">
    <location>
        <begin position="258"/>
        <end position="284"/>
    </location>
</feature>
<dbReference type="Pfam" id="PF14223">
    <property type="entry name" value="Retrotran_gag_2"/>
    <property type="match status" value="1"/>
</dbReference>
<name>A0A6P5Z5H1_DURZI</name>
<protein>
    <submittedName>
        <fullName evidence="4">Uncharacterized protein LOC111297556</fullName>
    </submittedName>
</protein>
<dbReference type="Pfam" id="PF22936">
    <property type="entry name" value="Pol_BBD"/>
    <property type="match status" value="1"/>
</dbReference>
<dbReference type="RefSeq" id="XP_022747969.1">
    <property type="nucleotide sequence ID" value="XM_022892234.1"/>
</dbReference>
<evidence type="ECO:0000313" key="4">
    <source>
        <dbReference type="RefSeq" id="XP_022747969.1"/>
    </source>
</evidence>
<evidence type="ECO:0000259" key="2">
    <source>
        <dbReference type="Pfam" id="PF22936"/>
    </source>
</evidence>
<feature type="region of interest" description="Disordered" evidence="1">
    <location>
        <begin position="176"/>
        <end position="211"/>
    </location>
</feature>
<dbReference type="InterPro" id="IPR054722">
    <property type="entry name" value="PolX-like_BBD"/>
</dbReference>
<feature type="compositionally biased region" description="Low complexity" evidence="1">
    <location>
        <begin position="185"/>
        <end position="195"/>
    </location>
</feature>
<accession>A0A6P5Z5H1</accession>
<sequence length="286" mass="32650">METYLEALDLWKAVEEHYEILALPNNPIIAQIKVQKEKKIRKSKAKACLFAAVSSIIFTRIMSLKSAKEIWDYLKNEYEGDERIKGMQVINLIREFELQGMKDSETIKDYSDRLLIPERYEATITVLENTNNLSKISLTELLNTLQAQEQRRLMREDTTIEGALAVKHQNVAKSKRKKKKDFEINGASAASANAKGKNENQKKSYSPCQRCGKKGHEAVICKNKNLQHGENVKIADQEEEDHLFVATCFSSIESSESWLIDSGCTNHITHDKDLFRELSNVNSLKV</sequence>
<dbReference type="KEGG" id="dzi:111297556"/>
<dbReference type="AlphaFoldDB" id="A0A6P5Z5H1"/>
<evidence type="ECO:0000256" key="1">
    <source>
        <dbReference type="SAM" id="MobiDB-lite"/>
    </source>
</evidence>
<gene>
    <name evidence="4" type="primary">LOC111297556</name>
</gene>
<keyword evidence="3" id="KW-1185">Reference proteome</keyword>
<dbReference type="OrthoDB" id="1710004at2759"/>
<dbReference type="Proteomes" id="UP000515121">
    <property type="component" value="Unplaced"/>
</dbReference>
<dbReference type="PANTHER" id="PTHR35317">
    <property type="entry name" value="OS04G0629600 PROTEIN"/>
    <property type="match status" value="1"/>
</dbReference>
<evidence type="ECO:0000313" key="3">
    <source>
        <dbReference type="Proteomes" id="UP000515121"/>
    </source>
</evidence>
<proteinExistence type="predicted"/>
<reference evidence="4" key="1">
    <citation type="submission" date="2025-08" db="UniProtKB">
        <authorList>
            <consortium name="RefSeq"/>
        </authorList>
    </citation>
    <scope>IDENTIFICATION</scope>
    <source>
        <tissue evidence="4">Fruit stalk</tissue>
    </source>
</reference>